<feature type="region of interest" description="Disordered" evidence="1">
    <location>
        <begin position="1"/>
        <end position="96"/>
    </location>
</feature>
<reference evidence="2 3" key="1">
    <citation type="submission" date="2016-10" db="EMBL/GenBank/DDBJ databases">
        <authorList>
            <person name="de Groot N.N."/>
        </authorList>
    </citation>
    <scope>NUCLEOTIDE SEQUENCE [LARGE SCALE GENOMIC DNA]</scope>
    <source>
        <strain evidence="2 3">IBRC-M10015</strain>
    </source>
</reference>
<dbReference type="PROSITE" id="PS51257">
    <property type="entry name" value="PROKAR_LIPOPROTEIN"/>
    <property type="match status" value="1"/>
</dbReference>
<evidence type="ECO:0000256" key="1">
    <source>
        <dbReference type="SAM" id="MobiDB-lite"/>
    </source>
</evidence>
<dbReference type="AlphaFoldDB" id="A0A1G8X8L9"/>
<evidence type="ECO:0000313" key="3">
    <source>
        <dbReference type="Proteomes" id="UP000198856"/>
    </source>
</evidence>
<dbReference type="Proteomes" id="UP000198856">
    <property type="component" value="Unassembled WGS sequence"/>
</dbReference>
<evidence type="ECO:0000313" key="2">
    <source>
        <dbReference type="EMBL" id="SDJ86727.1"/>
    </source>
</evidence>
<name>A0A1G8X8L9_9EURY</name>
<feature type="compositionally biased region" description="Low complexity" evidence="1">
    <location>
        <begin position="10"/>
        <end position="38"/>
    </location>
</feature>
<feature type="compositionally biased region" description="Acidic residues" evidence="1">
    <location>
        <begin position="84"/>
        <end position="94"/>
    </location>
</feature>
<organism evidence="2 3">
    <name type="scientific">Halovenus aranensis</name>
    <dbReference type="NCBI Taxonomy" id="890420"/>
    <lineage>
        <taxon>Archaea</taxon>
        <taxon>Methanobacteriati</taxon>
        <taxon>Methanobacteriota</taxon>
        <taxon>Stenosarchaea group</taxon>
        <taxon>Halobacteria</taxon>
        <taxon>Halobacteriales</taxon>
        <taxon>Haloarculaceae</taxon>
        <taxon>Halovenus</taxon>
    </lineage>
</organism>
<keyword evidence="3" id="KW-1185">Reference proteome</keyword>
<proteinExistence type="predicted"/>
<accession>A0A1G8X8L9</accession>
<sequence>MQRRKFIALVGGTTVTGVAGCLGNSDDSGNDSSPTETPTPEPTETETPTPDPTETETPTPDPTETDTPTPEPTETETETPTPEPSDDPFADADGNDFFIKQPINSLFENKGITVNGGREYRGRIQDAELIDEDDEKILQINVTIDEDYGNLRSNVILYGQVIPRGLTRQEADELESIHFDDLKEVWVNPESKDKVLEIPTSVIMNYIESGNRDAYLDQVNRLSRSM</sequence>
<protein>
    <submittedName>
        <fullName evidence="2">Uncharacterized protein</fullName>
    </submittedName>
</protein>
<dbReference type="EMBL" id="FNFC01000010">
    <property type="protein sequence ID" value="SDJ86727.1"/>
    <property type="molecule type" value="Genomic_DNA"/>
</dbReference>
<gene>
    <name evidence="2" type="ORF">SAMN05216226_110158</name>
</gene>